<feature type="signal peptide" evidence="4">
    <location>
        <begin position="1"/>
        <end position="20"/>
    </location>
</feature>
<dbReference type="CDD" id="cd09120">
    <property type="entry name" value="PLDc_DNaseII_1"/>
    <property type="match status" value="1"/>
</dbReference>
<evidence type="ECO:0000313" key="7">
    <source>
        <dbReference type="WBParaSite" id="SRAE_X000134600.1"/>
    </source>
</evidence>
<evidence type="ECO:0000256" key="4">
    <source>
        <dbReference type="SAM" id="SignalP"/>
    </source>
</evidence>
<reference evidence="6" key="2">
    <citation type="submission" date="2014-09" db="EMBL/GenBank/DDBJ databases">
        <authorList>
            <person name="Martin A.A."/>
        </authorList>
    </citation>
    <scope>NUCLEOTIDE SEQUENCE</scope>
    <source>
        <strain evidence="6">ED321</strain>
    </source>
</reference>
<dbReference type="GO" id="GO:0004531">
    <property type="term" value="F:deoxyribonuclease II activity"/>
    <property type="evidence" value="ECO:0007669"/>
    <property type="project" value="InterPro"/>
</dbReference>
<organism evidence="5">
    <name type="scientific">Strongyloides ratti</name>
    <name type="common">Parasitic roundworm</name>
    <dbReference type="NCBI Taxonomy" id="34506"/>
    <lineage>
        <taxon>Eukaryota</taxon>
        <taxon>Metazoa</taxon>
        <taxon>Ecdysozoa</taxon>
        <taxon>Nematoda</taxon>
        <taxon>Chromadorea</taxon>
        <taxon>Rhabditida</taxon>
        <taxon>Tylenchina</taxon>
        <taxon>Panagrolaimomorpha</taxon>
        <taxon>Strongyloidoidea</taxon>
        <taxon>Strongyloididae</taxon>
        <taxon>Strongyloides</taxon>
    </lineage>
</organism>
<evidence type="ECO:0000256" key="2">
    <source>
        <dbReference type="ARBA" id="ARBA00022801"/>
    </source>
</evidence>
<dbReference type="OrthoDB" id="10261598at2759"/>
<comment type="similarity">
    <text evidence="1">Belongs to the DNase II family.</text>
</comment>
<dbReference type="EMBL" id="LN609396">
    <property type="protein sequence ID" value="CEF59600.1"/>
    <property type="molecule type" value="Genomic_DNA"/>
</dbReference>
<dbReference type="GeneID" id="36384408"/>
<accession>A0A090KUQ2</accession>
<reference evidence="5" key="1">
    <citation type="submission" date="2014-09" db="EMBL/GenBank/DDBJ databases">
        <authorList>
            <person name="Aslett A.Martin."/>
        </authorList>
    </citation>
    <scope>NUCLEOTIDE SEQUENCE</scope>
    <source>
        <strain evidence="5">ED321 Heterogonic</strain>
    </source>
</reference>
<dbReference type="PANTHER" id="PTHR10858">
    <property type="entry name" value="DEOXYRIBONUCLEASE II"/>
    <property type="match status" value="1"/>
</dbReference>
<gene>
    <name evidence="5 7 8" type="ORF">SRAE_X000134600</name>
</gene>
<dbReference type="InterPro" id="IPR004947">
    <property type="entry name" value="DNase_II"/>
</dbReference>
<evidence type="ECO:0000313" key="8">
    <source>
        <dbReference type="WormBase" id="SRAE_X000134600"/>
    </source>
</evidence>
<dbReference type="RefSeq" id="XP_024498811.1">
    <property type="nucleotide sequence ID" value="XM_024647919.1"/>
</dbReference>
<evidence type="ECO:0000313" key="6">
    <source>
        <dbReference type="Proteomes" id="UP000035682"/>
    </source>
</evidence>
<proteinExistence type="inferred from homology"/>
<dbReference type="AlphaFoldDB" id="A0A090KUQ2"/>
<feature type="compositionally biased region" description="Basic and acidic residues" evidence="3">
    <location>
        <begin position="114"/>
        <end position="133"/>
    </location>
</feature>
<evidence type="ECO:0000256" key="1">
    <source>
        <dbReference type="ARBA" id="ARBA00007527"/>
    </source>
</evidence>
<sequence>MIPIKLIVGFILATITTIECLFTCKDQNNNPVDYWLAYKLPKNKKDKTTPGVRDGYAYYYLDAKNPSFSVSKNPLNSENQAFGYTLNQFYKEPNRFSLAYFMWNDDLPKSVHEARESNHVEKDDDKKKNDANSKKYGHTKGVLFSDKKSGVYLIHSVPRFPDPLNYTFPESGRIYAQSAICISFKYTELDKIGQQLFFNRPQIYASNLPTAIASKNPYLAKVIAREYQKDEKINSNIITLKSFNNVNFVSFAKTAKYGKDLYNKLVAPNLKTGLIVETWRRGSPVPLDCTAQYSVSDVFEVSVVNSSFKFSNDHSKIAFSNDQSVPYVCVGDINRMTTQYIRGGGTICLKNYYIWNQYSKTPKVIDACKKNKDTKKL</sequence>
<dbReference type="WBParaSite" id="SRAE_X000134600.1">
    <property type="protein sequence ID" value="SRAE_X000134600.1"/>
    <property type="gene ID" value="WBGene00266914"/>
</dbReference>
<feature type="region of interest" description="Disordered" evidence="3">
    <location>
        <begin position="114"/>
        <end position="134"/>
    </location>
</feature>
<dbReference type="CDD" id="cd09121">
    <property type="entry name" value="PLDc_DNaseII_2"/>
    <property type="match status" value="1"/>
</dbReference>
<protein>
    <submittedName>
        <fullName evidence="5 7">Deoxyribonuclease II</fullName>
    </submittedName>
</protein>
<keyword evidence="6" id="KW-1185">Reference proteome</keyword>
<name>A0A090KUQ2_STRRB</name>
<dbReference type="GO" id="GO:0006309">
    <property type="term" value="P:apoptotic DNA fragmentation"/>
    <property type="evidence" value="ECO:0007669"/>
    <property type="project" value="TreeGrafter"/>
</dbReference>
<feature type="chain" id="PRO_5015030093" evidence="4">
    <location>
        <begin position="21"/>
        <end position="377"/>
    </location>
</feature>
<keyword evidence="4" id="KW-0732">Signal</keyword>
<dbReference type="Pfam" id="PF03265">
    <property type="entry name" value="DNase_II"/>
    <property type="match status" value="1"/>
</dbReference>
<evidence type="ECO:0000313" key="5">
    <source>
        <dbReference type="EMBL" id="CEF59600.1"/>
    </source>
</evidence>
<dbReference type="PANTHER" id="PTHR10858:SF31">
    <property type="entry name" value="DEOXYRIBONUCLEASE-2"/>
    <property type="match status" value="1"/>
</dbReference>
<dbReference type="OMA" id="MLYSDQP"/>
<evidence type="ECO:0000256" key="3">
    <source>
        <dbReference type="SAM" id="MobiDB-lite"/>
    </source>
</evidence>
<dbReference type="Proteomes" id="UP000035682">
    <property type="component" value="Unplaced"/>
</dbReference>
<dbReference type="WormBase" id="SRAE_X000134600">
    <property type="protein sequence ID" value="SRP05378"/>
    <property type="gene ID" value="WBGene00266914"/>
</dbReference>
<reference evidence="7" key="3">
    <citation type="submission" date="2020-12" db="UniProtKB">
        <authorList>
            <consortium name="WormBaseParasite"/>
        </authorList>
    </citation>
    <scope>IDENTIFICATION</scope>
</reference>
<dbReference type="CTD" id="36384408"/>
<keyword evidence="2" id="KW-0378">Hydrolase</keyword>